<protein>
    <submittedName>
        <fullName evidence="1">Uncharacterized protein</fullName>
    </submittedName>
</protein>
<reference evidence="1 2" key="1">
    <citation type="submission" date="2020-06" db="EMBL/GenBank/DDBJ databases">
        <authorList>
            <consortium name="Wellcome Sanger Institute Data Sharing"/>
        </authorList>
    </citation>
    <scope>NUCLEOTIDE SEQUENCE [LARGE SCALE GENOMIC DNA]</scope>
</reference>
<dbReference type="AlphaFoldDB" id="A0AAY4AWL7"/>
<keyword evidence="2" id="KW-1185">Reference proteome</keyword>
<reference evidence="1" key="3">
    <citation type="submission" date="2025-09" db="UniProtKB">
        <authorList>
            <consortium name="Ensembl"/>
        </authorList>
    </citation>
    <scope>IDENTIFICATION</scope>
</reference>
<dbReference type="Proteomes" id="UP000694580">
    <property type="component" value="Chromosome 2"/>
</dbReference>
<dbReference type="Ensembl" id="ENSDCDT00010012355.1">
    <property type="protein sequence ID" value="ENSDCDP00010011786.1"/>
    <property type="gene ID" value="ENSDCDG00010005252.1"/>
</dbReference>
<accession>A0AAY4AWL7</accession>
<organism evidence="1 2">
    <name type="scientific">Denticeps clupeoides</name>
    <name type="common">denticle herring</name>
    <dbReference type="NCBI Taxonomy" id="299321"/>
    <lineage>
        <taxon>Eukaryota</taxon>
        <taxon>Metazoa</taxon>
        <taxon>Chordata</taxon>
        <taxon>Craniata</taxon>
        <taxon>Vertebrata</taxon>
        <taxon>Euteleostomi</taxon>
        <taxon>Actinopterygii</taxon>
        <taxon>Neopterygii</taxon>
        <taxon>Teleostei</taxon>
        <taxon>Clupei</taxon>
        <taxon>Clupeiformes</taxon>
        <taxon>Denticipitoidei</taxon>
        <taxon>Denticipitidae</taxon>
        <taxon>Denticeps</taxon>
    </lineage>
</organism>
<proteinExistence type="predicted"/>
<sequence length="92" mass="10501">QCVLIELYIIPNLSHMCSVAFQMFCRVSEEHLTLTTVSSPPWMAEIFHITEGGQRVNDPINNFLAKVGTARIHTYIIYLCTCISKQMHFLNA</sequence>
<evidence type="ECO:0000313" key="2">
    <source>
        <dbReference type="Proteomes" id="UP000694580"/>
    </source>
</evidence>
<name>A0AAY4AWL7_9TELE</name>
<reference evidence="1" key="2">
    <citation type="submission" date="2025-08" db="UniProtKB">
        <authorList>
            <consortium name="Ensembl"/>
        </authorList>
    </citation>
    <scope>IDENTIFICATION</scope>
</reference>
<evidence type="ECO:0000313" key="1">
    <source>
        <dbReference type="Ensembl" id="ENSDCDP00010011786.1"/>
    </source>
</evidence>